<feature type="region of interest" description="Disordered" evidence="1">
    <location>
        <begin position="564"/>
        <end position="611"/>
    </location>
</feature>
<reference evidence="2" key="1">
    <citation type="journal article" date="2020" name="BMC Genomics">
        <title>Correction to: Identification and distribution of gene clusters required for synthesis of sphingolipid metabolism inhibitors in diverse species of the filamentous fungus Fusarium.</title>
        <authorList>
            <person name="Kim H.S."/>
            <person name="Lohmar J.M."/>
            <person name="Busman M."/>
            <person name="Brown D.W."/>
            <person name="Naumann T.A."/>
            <person name="Divon H.H."/>
            <person name="Lysoe E."/>
            <person name="Uhlig S."/>
            <person name="Proctor R.H."/>
        </authorList>
    </citation>
    <scope>NUCLEOTIDE SEQUENCE</scope>
    <source>
        <strain evidence="2">NRRL 20472</strain>
    </source>
</reference>
<dbReference type="EMBL" id="JABEXW010000472">
    <property type="protein sequence ID" value="KAF4963459.1"/>
    <property type="molecule type" value="Genomic_DNA"/>
</dbReference>
<comment type="caution">
    <text evidence="2">The sequence shown here is derived from an EMBL/GenBank/DDBJ whole genome shotgun (WGS) entry which is preliminary data.</text>
</comment>
<dbReference type="AlphaFoldDB" id="A0A8H4TT35"/>
<reference evidence="2" key="2">
    <citation type="submission" date="2020-05" db="EMBL/GenBank/DDBJ databases">
        <authorList>
            <person name="Kim H.-S."/>
            <person name="Proctor R.H."/>
            <person name="Brown D.W."/>
        </authorList>
    </citation>
    <scope>NUCLEOTIDE SEQUENCE</scope>
    <source>
        <strain evidence="2">NRRL 20472</strain>
    </source>
</reference>
<feature type="region of interest" description="Disordered" evidence="1">
    <location>
        <begin position="1067"/>
        <end position="1101"/>
    </location>
</feature>
<keyword evidence="3" id="KW-1185">Reference proteome</keyword>
<proteinExistence type="predicted"/>
<organism evidence="2 3">
    <name type="scientific">Fusarium sarcochroum</name>
    <dbReference type="NCBI Taxonomy" id="1208366"/>
    <lineage>
        <taxon>Eukaryota</taxon>
        <taxon>Fungi</taxon>
        <taxon>Dikarya</taxon>
        <taxon>Ascomycota</taxon>
        <taxon>Pezizomycotina</taxon>
        <taxon>Sordariomycetes</taxon>
        <taxon>Hypocreomycetidae</taxon>
        <taxon>Hypocreales</taxon>
        <taxon>Nectriaceae</taxon>
        <taxon>Fusarium</taxon>
        <taxon>Fusarium lateritium species complex</taxon>
    </lineage>
</organism>
<gene>
    <name evidence="2" type="ORF">FSARC_8556</name>
</gene>
<evidence type="ECO:0000256" key="1">
    <source>
        <dbReference type="SAM" id="MobiDB-lite"/>
    </source>
</evidence>
<protein>
    <submittedName>
        <fullName evidence="2">Uncharacterized protein</fullName>
    </submittedName>
</protein>
<dbReference type="Proteomes" id="UP000622797">
    <property type="component" value="Unassembled WGS sequence"/>
</dbReference>
<evidence type="ECO:0000313" key="2">
    <source>
        <dbReference type="EMBL" id="KAF4963459.1"/>
    </source>
</evidence>
<dbReference type="OrthoDB" id="3235083at2759"/>
<evidence type="ECO:0000313" key="3">
    <source>
        <dbReference type="Proteomes" id="UP000622797"/>
    </source>
</evidence>
<name>A0A8H4TT35_9HYPO</name>
<feature type="compositionally biased region" description="Polar residues" evidence="1">
    <location>
        <begin position="583"/>
        <end position="598"/>
    </location>
</feature>
<accession>A0A8H4TT35</accession>
<sequence>MQITGKSELMKNQKHAEVLSPTKTFDVLQTPEGDSLFFSIGTDNIFYVTREVTQTQTGWTRVDLSSPISALQGGAAINVKTFAIAQNPKTQMFDVAVVINISGTDVLYMSINHSNTAADWASGITWTEIPFDAAGVSVPNPLVISDIYLLSLADPDDETKPGMLTCFVDVVRTPTDPLPLLDRYYVVSSGLTKWVRHPWAVNLQAGLIDSCLGRRVGDKIPGIYTFGTLEGTQELIFVPEYNFWDHSLPPAPARLQLPSQPGAIGSALNSSGYSNLFVAAASGLYVFGPNSQHEGASGTLVVPNTSIGGVDLFANIDTLAAYTVDNKTVVWALGKQGQLFHVDCTAGEETTASAWSTPVPFSTNINQFAFSLEAASMNIVLFTYSSGQDIAQFTQQSSGEWVQRNILMPPSEMSKYVEFTSFTTRIAVQDDYGSSIPFQAINITSEVPVSVCINDIYHVLDPAVPVSAETDCGGSVTVIQETKSLGGVKLTATVAGTNPVSSTVDPLINVSAKLQSVQTGDDLANITIPADDGSQKPLISGSVGSDTLDSSAQALKQLMQAKAGIDTKSQPNAAVNRARSPADSPSSTTVLANGQSNPPDAGANTAPAPSPMNSSISAADLLEKSIKIAAEDFFHFLKLVTQAIPEFLVHFANETWHFIAMIGDSVYHAVLDTVAAVANAVEFVFHKLEVAFEDLVRWLGFIFSWDDIKRSHTVMKYTLKAQMQHFIDSIDIASANITTFFNDTENLLNEWAGVTDPGESVGTQQKQAGQVQGSDSPQAHWALFHTQNGTSAAQVTGAEQPMSDLTSVEKVLADLDSLVTDQIDDIKTVIAQIKTEIVDRFHELTPIEIIKKILAIAGDLILKTAKDVLVTVLDVFKLVVQEAFNMLDSPLDIPVLSQVYKIITGDTLTIIDLVCLVAAIPGTIIYKMACGKAPFPDDATVQSYTGSETILPIRIPLLSSVSQQSTTSAISFMQAPRQHAVAETANSAPSKTTLFSATPTSPGAAVSSAPLILDATPTSEQPQDPSTLDTLKAFFNYSTIGSGFLVALLSLPKRRYCLASWEQRNGNTQGAQQAESPAEGDEQPLDAGNQQPPPGSAAVGNVGVSVPMPPSAWVEYGYAGCYLLYMTPNFLYSVPHKWFEGLNLAISGIDALKALADASGKIDKYLPKWSQFTSPIVESLINLVWLAPAVGSYKDTPEKVVDSLGLAANVCFDVGGILTFATTPFVYDNPEVNGGTFLIALATIPAYATLSALSSSAIMQGK</sequence>
<dbReference type="SUPFAM" id="SSF89372">
    <property type="entry name" value="Fucose-specific lectin"/>
    <property type="match status" value="1"/>
</dbReference>